<dbReference type="EMBL" id="JAPEVG010000263">
    <property type="protein sequence ID" value="KAJ8472346.1"/>
    <property type="molecule type" value="Genomic_DNA"/>
</dbReference>
<name>A0AAD7X834_9APHY</name>
<keyword evidence="2" id="KW-1133">Transmembrane helix</keyword>
<organism evidence="3 4">
    <name type="scientific">Trametes cubensis</name>
    <dbReference type="NCBI Taxonomy" id="1111947"/>
    <lineage>
        <taxon>Eukaryota</taxon>
        <taxon>Fungi</taxon>
        <taxon>Dikarya</taxon>
        <taxon>Basidiomycota</taxon>
        <taxon>Agaricomycotina</taxon>
        <taxon>Agaricomycetes</taxon>
        <taxon>Polyporales</taxon>
        <taxon>Polyporaceae</taxon>
        <taxon>Trametes</taxon>
    </lineage>
</organism>
<feature type="transmembrane region" description="Helical" evidence="2">
    <location>
        <begin position="39"/>
        <end position="57"/>
    </location>
</feature>
<proteinExistence type="predicted"/>
<keyword evidence="2" id="KW-0472">Membrane</keyword>
<gene>
    <name evidence="3" type="ORF">ONZ51_g8573</name>
</gene>
<feature type="region of interest" description="Disordered" evidence="1">
    <location>
        <begin position="294"/>
        <end position="321"/>
    </location>
</feature>
<keyword evidence="4" id="KW-1185">Reference proteome</keyword>
<dbReference type="Proteomes" id="UP001215151">
    <property type="component" value="Unassembled WGS sequence"/>
</dbReference>
<feature type="compositionally biased region" description="Polar residues" evidence="1">
    <location>
        <begin position="311"/>
        <end position="321"/>
    </location>
</feature>
<feature type="transmembrane region" description="Helical" evidence="2">
    <location>
        <begin position="198"/>
        <end position="225"/>
    </location>
</feature>
<reference evidence="3" key="1">
    <citation type="submission" date="2022-11" db="EMBL/GenBank/DDBJ databases">
        <title>Genome Sequence of Cubamyces cubensis.</title>
        <authorList>
            <person name="Buettner E."/>
        </authorList>
    </citation>
    <scope>NUCLEOTIDE SEQUENCE</scope>
    <source>
        <strain evidence="3">MPL-01</strain>
    </source>
</reference>
<evidence type="ECO:0000313" key="4">
    <source>
        <dbReference type="Proteomes" id="UP001215151"/>
    </source>
</evidence>
<dbReference type="AlphaFoldDB" id="A0AAD7X834"/>
<feature type="transmembrane region" description="Helical" evidence="2">
    <location>
        <begin position="69"/>
        <end position="86"/>
    </location>
</feature>
<protein>
    <submittedName>
        <fullName evidence="3">Uncharacterized protein</fullName>
    </submittedName>
</protein>
<feature type="transmembrane region" description="Helical" evidence="2">
    <location>
        <begin position="237"/>
        <end position="256"/>
    </location>
</feature>
<comment type="caution">
    <text evidence="3">The sequence shown here is derived from an EMBL/GenBank/DDBJ whole genome shotgun (WGS) entry which is preliminary data.</text>
</comment>
<evidence type="ECO:0000256" key="1">
    <source>
        <dbReference type="SAM" id="MobiDB-lite"/>
    </source>
</evidence>
<keyword evidence="2" id="KW-0812">Transmembrane</keyword>
<evidence type="ECO:0000313" key="3">
    <source>
        <dbReference type="EMBL" id="KAJ8472346.1"/>
    </source>
</evidence>
<sequence>MAPYASALRDTQAIPGVPPPPPPGLNYIAPIRIAVRDLLIAHSFSILLLSLLIALLYFSTRHSRRQPIFLLNVFTILLALAVGGLIDYQTVQTMIAPLHPTPLSFNIAIGVVTPRLARIVNLGLFIKALADATRDPATANILIARIWEYAPYLKIEWFAQLFDNSYASGFFLYRLLLHNKETNRVMSRKTSESSFADTIRTLLWVAATNFVVPVLFSLAQIIVVYRGVDVLIVNDIVLVNTSVAVIGVVFATVWAGTEHWASDQSRTALNGSEPSRIVFQNPLGDSYVDNAEELPYAHQQQTHEPGESPVGWNSGNRTPKY</sequence>
<evidence type="ECO:0000256" key="2">
    <source>
        <dbReference type="SAM" id="Phobius"/>
    </source>
</evidence>
<accession>A0AAD7X834</accession>